<feature type="transmembrane region" description="Helical" evidence="1">
    <location>
        <begin position="61"/>
        <end position="78"/>
    </location>
</feature>
<dbReference type="EMBL" id="CP127221">
    <property type="protein sequence ID" value="WIW95676.1"/>
    <property type="molecule type" value="Genomic_DNA"/>
</dbReference>
<sequence length="175" mass="18617">MPTVFTHAIVPLAFAAAAGRGVISPKLAIAGAVLTVIPDADVIGFRFGIEYADGWGHRGATHSLVFAALFAGFISLTWREARSLAGFAFLTLAMASHGLLDTLTDGGLGAAIWWPFDNARIFAPETPIRVSPIGAGFFSMRGLETFISELKGIWLPCLGIALVGWMARRATTLRD</sequence>
<evidence type="ECO:0000256" key="1">
    <source>
        <dbReference type="SAM" id="Phobius"/>
    </source>
</evidence>
<dbReference type="PANTHER" id="PTHR35531:SF1">
    <property type="entry name" value="INNER MEMBRANE PROTEIN YBCI-RELATED"/>
    <property type="match status" value="1"/>
</dbReference>
<dbReference type="RefSeq" id="WP_285975991.1">
    <property type="nucleotide sequence ID" value="NZ_CP127221.1"/>
</dbReference>
<dbReference type="Proteomes" id="UP001231445">
    <property type="component" value="Chromosome"/>
</dbReference>
<dbReference type="GO" id="GO:0016787">
    <property type="term" value="F:hydrolase activity"/>
    <property type="evidence" value="ECO:0007669"/>
    <property type="project" value="UniProtKB-KW"/>
</dbReference>
<accession>A0A9Y2B853</accession>
<evidence type="ECO:0000313" key="2">
    <source>
        <dbReference type="EMBL" id="WIW95676.1"/>
    </source>
</evidence>
<keyword evidence="1" id="KW-1133">Transmembrane helix</keyword>
<name>A0A9Y2B853_9SPHN</name>
<dbReference type="InterPro" id="IPR007404">
    <property type="entry name" value="YdjM-like"/>
</dbReference>
<dbReference type="AlphaFoldDB" id="A0A9Y2B853"/>
<gene>
    <name evidence="2" type="ORF">QQX03_00785</name>
</gene>
<evidence type="ECO:0000313" key="3">
    <source>
        <dbReference type="Proteomes" id="UP001231445"/>
    </source>
</evidence>
<keyword evidence="1" id="KW-0472">Membrane</keyword>
<reference evidence="2 3" key="1">
    <citation type="submission" date="2023-06" db="EMBL/GenBank/DDBJ databases">
        <title>Altererythrobacter rubellus NBRC 112769 genome.</title>
        <authorList>
            <person name="Zhang K."/>
        </authorList>
    </citation>
    <scope>NUCLEOTIDE SEQUENCE [LARGE SCALE GENOMIC DNA]</scope>
    <source>
        <strain evidence="2 3">NBRC 112769</strain>
    </source>
</reference>
<keyword evidence="3" id="KW-1185">Reference proteome</keyword>
<proteinExistence type="predicted"/>
<dbReference type="KEGG" id="arue:QQX03_00785"/>
<dbReference type="Pfam" id="PF04307">
    <property type="entry name" value="YdjM"/>
    <property type="match status" value="1"/>
</dbReference>
<dbReference type="PANTHER" id="PTHR35531">
    <property type="entry name" value="INNER MEMBRANE PROTEIN YBCI-RELATED"/>
    <property type="match status" value="1"/>
</dbReference>
<organism evidence="2 3">
    <name type="scientific">Altererythrobacter rubellus</name>
    <dbReference type="NCBI Taxonomy" id="2173831"/>
    <lineage>
        <taxon>Bacteria</taxon>
        <taxon>Pseudomonadati</taxon>
        <taxon>Pseudomonadota</taxon>
        <taxon>Alphaproteobacteria</taxon>
        <taxon>Sphingomonadales</taxon>
        <taxon>Erythrobacteraceae</taxon>
        <taxon>Altererythrobacter</taxon>
    </lineage>
</organism>
<keyword evidence="2" id="KW-0378">Hydrolase</keyword>
<keyword evidence="1" id="KW-0812">Transmembrane</keyword>
<feature type="transmembrane region" description="Helical" evidence="1">
    <location>
        <begin position="84"/>
        <end position="100"/>
    </location>
</feature>
<protein>
    <submittedName>
        <fullName evidence="2">Metal-dependent hydrolase</fullName>
    </submittedName>
</protein>